<gene>
    <name evidence="11" type="ORF">CEUSTIGMA_g11912.t1</name>
</gene>
<dbReference type="GO" id="GO:0004081">
    <property type="term" value="F:bis(5'-nucleosyl)-tetraphosphatase (asymmetrical) activity"/>
    <property type="evidence" value="ECO:0007669"/>
    <property type="project" value="TreeGrafter"/>
</dbReference>
<keyword evidence="5" id="KW-0378">Hydrolase</keyword>
<evidence type="ECO:0000313" key="12">
    <source>
        <dbReference type="Proteomes" id="UP000232323"/>
    </source>
</evidence>
<dbReference type="InterPro" id="IPR000176">
    <property type="entry name" value="mRNA_MeTrfase-like"/>
</dbReference>
<dbReference type="EMBL" id="BEGY01000127">
    <property type="protein sequence ID" value="GAX84492.1"/>
    <property type="molecule type" value="Genomic_DNA"/>
</dbReference>
<dbReference type="InterPro" id="IPR015797">
    <property type="entry name" value="NUDIX_hydrolase-like_dom_sf"/>
</dbReference>
<feature type="domain" description="Nudix hydrolase" evidence="10">
    <location>
        <begin position="23"/>
        <end position="274"/>
    </location>
</feature>
<name>A0A250XNK4_9CHLO</name>
<keyword evidence="12" id="KW-1185">Reference proteome</keyword>
<proteinExistence type="predicted"/>
<evidence type="ECO:0000256" key="6">
    <source>
        <dbReference type="ARBA" id="ARBA00022917"/>
    </source>
</evidence>
<dbReference type="GO" id="GO:0006754">
    <property type="term" value="P:ATP biosynthetic process"/>
    <property type="evidence" value="ECO:0007669"/>
    <property type="project" value="TreeGrafter"/>
</dbReference>
<dbReference type="EC" id="2.1.1.57" evidence="2"/>
<evidence type="ECO:0000256" key="2">
    <source>
        <dbReference type="ARBA" id="ARBA00011923"/>
    </source>
</evidence>
<dbReference type="Proteomes" id="UP000232323">
    <property type="component" value="Unassembled WGS sequence"/>
</dbReference>
<accession>A0A250XNK4</accession>
<evidence type="ECO:0000256" key="5">
    <source>
        <dbReference type="ARBA" id="ARBA00022801"/>
    </source>
</evidence>
<dbReference type="Pfam" id="PF01358">
    <property type="entry name" value="PARP_regulatory"/>
    <property type="match status" value="1"/>
</dbReference>
<comment type="caution">
    <text evidence="11">The sequence shown here is derived from an EMBL/GenBank/DDBJ whole genome shotgun (WGS) entry which is preliminary data.</text>
</comment>
<comment type="subcellular location">
    <subcellularLocation>
        <location evidence="1">Virion</location>
    </subcellularLocation>
</comment>
<dbReference type="Gene3D" id="3.40.50.150">
    <property type="entry name" value="Vaccinia Virus protein VP39"/>
    <property type="match status" value="1"/>
</dbReference>
<reference evidence="11 12" key="1">
    <citation type="submission" date="2017-08" db="EMBL/GenBank/DDBJ databases">
        <title>Acidophilic green algal genome provides insights into adaptation to an acidic environment.</title>
        <authorList>
            <person name="Hirooka S."/>
            <person name="Hirose Y."/>
            <person name="Kanesaki Y."/>
            <person name="Higuchi S."/>
            <person name="Fujiwara T."/>
            <person name="Onuma R."/>
            <person name="Era A."/>
            <person name="Ohbayashi R."/>
            <person name="Uzuka A."/>
            <person name="Nozaki H."/>
            <person name="Yoshikawa H."/>
            <person name="Miyagishima S.Y."/>
        </authorList>
    </citation>
    <scope>NUCLEOTIDE SEQUENCE [LARGE SCALE GENOMIC DNA]</scope>
    <source>
        <strain evidence="11 12">NIES-2499</strain>
    </source>
</reference>
<dbReference type="Gene3D" id="3.90.79.10">
    <property type="entry name" value="Nucleoside Triphosphate Pyrophosphohydrolase"/>
    <property type="match status" value="1"/>
</dbReference>
<protein>
    <recommendedName>
        <fullName evidence="3">Cap-specific mRNA (nucleoside-2'-O-)-methyltransferase</fullName>
        <ecNumber evidence="2">2.1.1.57</ecNumber>
    </recommendedName>
</protein>
<evidence type="ECO:0000256" key="9">
    <source>
        <dbReference type="SAM" id="MobiDB-lite"/>
    </source>
</evidence>
<dbReference type="PROSITE" id="PS51612">
    <property type="entry name" value="SAM_MT_2O_PK"/>
    <property type="match status" value="1"/>
</dbReference>
<dbReference type="PANTHER" id="PTHR21340:SF0">
    <property type="entry name" value="BIS(5'-NUCLEOSYL)-TETRAPHOSPHATASE [ASYMMETRICAL]"/>
    <property type="match status" value="1"/>
</dbReference>
<sequence length="644" mass="73784">MMADTTKRTIEDRRGHAYRVCGQPISSYGIICYRRSKGAVREVVEYVMVQRKDSLSYVEFIRGKYNLQNRGYLLRLFGAMTRDERRKLATEAFEDLWHGFWQSDHHRSYMREYEQSRSRYELLRSGYYLRAPYTKALTPFSLEIALDSTSSSTHEDCEFGFPKGRMNAGETEVQCSLREFEEETGVPSTDIRLVPGGRFEEVFVGSNQVRYRHIYYLAELDEGSAWHSQPSGVHLPVTDPVRLREVKAIGWFCADAVIARIRPEHAERRQLFGEAAFGTFSLTVDLKRESAQESYDPKEGLRLRRLNTHLGQRKLLVSEVQFLNDYYGGSALDKEPKAHPVVVYVGAAPGTHLLFMRLLYPEVSWVLYDGAAFDSRLRRYPETFELHNGYFTDAVCDALMAKAKKQRPLLFVCDMRSDAADHDQFESQVMRDMVTQGRWLRRMQPALSLLKFRLPYTLRDGDKVPYLHGTLRFGVWSPGDSGETRLLVTAEDAARPTPRRWDFGAYERALFYHNKNVRRSCFEDQVPPEFRRFAEGDANVYCSCYDCVAEMHAYRDYLAIPQLLKNTPNTPEAIVKAYADLVTDGTPSFPRSKVGGVDRDGRVRVVLGHRPDVHGEPVHRGVLSDRAQEPGLAQQGPRAQLAGG</sequence>
<evidence type="ECO:0000259" key="10">
    <source>
        <dbReference type="PROSITE" id="PS51462"/>
    </source>
</evidence>
<comment type="function">
    <text evidence="7">Displays methyltransferase, positive regulation of the poly(A) polymerase and transcription elongation activities. Involved in the modification of both mRNA ends and in intermediate and late gene positive transcription elongation. At the mRNAs 5' end, methylates the ribose 2' OH group of the first transcribed nucleotide, thereby producing a 2'-O-methylpurine cap. At the 3' end, functions as a processivity factor which stimulates the activity of the viral poly(A) polymerase OPG063 that creates mRNA's poly(A) tail. In the presence of OPG102, OPG063 does not dissociate from the RNA allowing tail elongation to around 250 adenylates.</text>
</comment>
<dbReference type="GO" id="GO:0004483">
    <property type="term" value="F:methyltransferase cap1 activity"/>
    <property type="evidence" value="ECO:0007669"/>
    <property type="project" value="UniProtKB-EC"/>
</dbReference>
<dbReference type="SUPFAM" id="SSF55811">
    <property type="entry name" value="Nudix"/>
    <property type="match status" value="1"/>
</dbReference>
<dbReference type="CDD" id="cd20760">
    <property type="entry name" value="capping_2-OMTase_Mimiviridae"/>
    <property type="match status" value="1"/>
</dbReference>
<keyword evidence="4" id="KW-0251">Elongation factor</keyword>
<dbReference type="SUPFAM" id="SSF53335">
    <property type="entry name" value="S-adenosyl-L-methionine-dependent methyltransferases"/>
    <property type="match status" value="1"/>
</dbReference>
<dbReference type="GO" id="GO:0003746">
    <property type="term" value="F:translation elongation factor activity"/>
    <property type="evidence" value="ECO:0007669"/>
    <property type="project" value="UniProtKB-KW"/>
</dbReference>
<dbReference type="AlphaFoldDB" id="A0A250XNK4"/>
<evidence type="ECO:0000256" key="7">
    <source>
        <dbReference type="ARBA" id="ARBA00034661"/>
    </source>
</evidence>
<dbReference type="InterPro" id="IPR025804">
    <property type="entry name" value="Pox/kineto_cap_MeTfrase"/>
</dbReference>
<dbReference type="OrthoDB" id="544838at2759"/>
<evidence type="ECO:0000256" key="1">
    <source>
        <dbReference type="ARBA" id="ARBA00004328"/>
    </source>
</evidence>
<evidence type="ECO:0000313" key="11">
    <source>
        <dbReference type="EMBL" id="GAX84492.1"/>
    </source>
</evidence>
<dbReference type="GO" id="GO:0006167">
    <property type="term" value="P:AMP biosynthetic process"/>
    <property type="evidence" value="ECO:0007669"/>
    <property type="project" value="TreeGrafter"/>
</dbReference>
<dbReference type="InterPro" id="IPR051325">
    <property type="entry name" value="Nudix_hydrolase_domain"/>
</dbReference>
<dbReference type="InterPro" id="IPR000086">
    <property type="entry name" value="NUDIX_hydrolase_dom"/>
</dbReference>
<organism evidence="11 12">
    <name type="scientific">Chlamydomonas eustigma</name>
    <dbReference type="NCBI Taxonomy" id="1157962"/>
    <lineage>
        <taxon>Eukaryota</taxon>
        <taxon>Viridiplantae</taxon>
        <taxon>Chlorophyta</taxon>
        <taxon>core chlorophytes</taxon>
        <taxon>Chlorophyceae</taxon>
        <taxon>CS clade</taxon>
        <taxon>Chlamydomonadales</taxon>
        <taxon>Chlamydomonadaceae</taxon>
        <taxon>Chlamydomonas</taxon>
    </lineage>
</organism>
<feature type="compositionally biased region" description="Basic and acidic residues" evidence="9">
    <location>
        <begin position="614"/>
        <end position="628"/>
    </location>
</feature>
<feature type="region of interest" description="Disordered" evidence="9">
    <location>
        <begin position="614"/>
        <end position="644"/>
    </location>
</feature>
<keyword evidence="6" id="KW-0648">Protein biosynthesis</keyword>
<dbReference type="InterPro" id="IPR029063">
    <property type="entry name" value="SAM-dependent_MTases_sf"/>
</dbReference>
<evidence type="ECO:0000256" key="3">
    <source>
        <dbReference type="ARBA" id="ARBA00015701"/>
    </source>
</evidence>
<dbReference type="Pfam" id="PF00293">
    <property type="entry name" value="NUDIX"/>
    <property type="match status" value="1"/>
</dbReference>
<evidence type="ECO:0000256" key="8">
    <source>
        <dbReference type="ARBA" id="ARBA00046511"/>
    </source>
</evidence>
<comment type="subunit">
    <text evidence="8">Interacts with poly(A) polymerase catalytic subunit OPG063. Interacts with OPG109 and OPG123; these interactions might help linking transcription to capping and polyadenylation.</text>
</comment>
<dbReference type="GO" id="GO:0006370">
    <property type="term" value="P:7-methylguanosine mRNA capping"/>
    <property type="evidence" value="ECO:0007669"/>
    <property type="project" value="InterPro"/>
</dbReference>
<evidence type="ECO:0000256" key="4">
    <source>
        <dbReference type="ARBA" id="ARBA00022768"/>
    </source>
</evidence>
<dbReference type="PROSITE" id="PS51462">
    <property type="entry name" value="NUDIX"/>
    <property type="match status" value="1"/>
</dbReference>
<dbReference type="PANTHER" id="PTHR21340">
    <property type="entry name" value="DIADENOSINE 5,5-P1,P4-TETRAPHOSPHATE PYROPHOSPHOHYDROLASE MUTT"/>
    <property type="match status" value="1"/>
</dbReference>